<keyword evidence="3" id="KW-1185">Reference proteome</keyword>
<proteinExistence type="predicted"/>
<dbReference type="RefSeq" id="WP_146165598.1">
    <property type="nucleotide sequence ID" value="NZ_PYGA01000013.1"/>
</dbReference>
<protein>
    <submittedName>
        <fullName evidence="2">Uncharacterized protein</fullName>
    </submittedName>
</protein>
<organism evidence="2 3">
    <name type="scientific">Murinocardiopsis flavida</name>
    <dbReference type="NCBI Taxonomy" id="645275"/>
    <lineage>
        <taxon>Bacteria</taxon>
        <taxon>Bacillati</taxon>
        <taxon>Actinomycetota</taxon>
        <taxon>Actinomycetes</taxon>
        <taxon>Streptosporangiales</taxon>
        <taxon>Nocardiopsidaceae</taxon>
        <taxon>Murinocardiopsis</taxon>
    </lineage>
</organism>
<keyword evidence="1" id="KW-0472">Membrane</keyword>
<keyword evidence="1" id="KW-0812">Transmembrane</keyword>
<keyword evidence="1" id="KW-1133">Transmembrane helix</keyword>
<dbReference type="OrthoDB" id="4763361at2"/>
<reference evidence="2 3" key="1">
    <citation type="submission" date="2018-03" db="EMBL/GenBank/DDBJ databases">
        <title>Genomic Encyclopedia of Archaeal and Bacterial Type Strains, Phase II (KMG-II): from individual species to whole genera.</title>
        <authorList>
            <person name="Goeker M."/>
        </authorList>
    </citation>
    <scope>NUCLEOTIDE SEQUENCE [LARGE SCALE GENOMIC DNA]</scope>
    <source>
        <strain evidence="2 3">DSM 45312</strain>
    </source>
</reference>
<comment type="caution">
    <text evidence="2">The sequence shown here is derived from an EMBL/GenBank/DDBJ whole genome shotgun (WGS) entry which is preliminary data.</text>
</comment>
<sequence>MSRPFAGRSEHGAGAVEYGAVVVLVAAIAGGLYAAGIPEKVGADVGAAVCDLTDLTDLTGGTGCGGSDTPGSGEDERDDITTMQYPADPGGQVCLPLCDPERGNKHLDDWPEPPIHPEQGIAIDSAEEYDQTDIDDVSDKVMMNGVPGHQLEIKRTQAYNFATGGDLKGMDNASGALKHFLDGSGETKQIDADDLRKDVPEFDAEVKKANKQIGADAIADAKKRGVTEPVTYPVSTEWNAFGYNKEGTGYIYDDADWINTLGSWQYNQVGEVTVYPPAEPDGEWTQTTTTQTNVKKYYDWDEDKTGPAVKGPMGIESDFSEQDLWNMHRTGIAQEFWIEGSTDKETTVGTG</sequence>
<accession>A0A2P8DFA6</accession>
<name>A0A2P8DFA6_9ACTN</name>
<evidence type="ECO:0000256" key="1">
    <source>
        <dbReference type="SAM" id="Phobius"/>
    </source>
</evidence>
<dbReference type="EMBL" id="PYGA01000013">
    <property type="protein sequence ID" value="PSK95894.1"/>
    <property type="molecule type" value="Genomic_DNA"/>
</dbReference>
<gene>
    <name evidence="2" type="ORF">CLV63_11357</name>
</gene>
<feature type="transmembrane region" description="Helical" evidence="1">
    <location>
        <begin position="12"/>
        <end position="35"/>
    </location>
</feature>
<dbReference type="Proteomes" id="UP000240542">
    <property type="component" value="Unassembled WGS sequence"/>
</dbReference>
<evidence type="ECO:0000313" key="2">
    <source>
        <dbReference type="EMBL" id="PSK95894.1"/>
    </source>
</evidence>
<evidence type="ECO:0000313" key="3">
    <source>
        <dbReference type="Proteomes" id="UP000240542"/>
    </source>
</evidence>
<dbReference type="AlphaFoldDB" id="A0A2P8DFA6"/>